<evidence type="ECO:0000256" key="1">
    <source>
        <dbReference type="ARBA" id="ARBA00010165"/>
    </source>
</evidence>
<dbReference type="Gene3D" id="3.30.200.20">
    <property type="entry name" value="Phosphorylase Kinase, domain 1"/>
    <property type="match status" value="1"/>
</dbReference>
<dbReference type="Gene3D" id="3.90.1200.10">
    <property type="match status" value="1"/>
</dbReference>
<comment type="caution">
    <text evidence="9">The sequence shown here is derived from an EMBL/GenBank/DDBJ whole genome shotgun (WGS) entry which is preliminary data.</text>
</comment>
<comment type="subunit">
    <text evidence="2">Homodimer.</text>
</comment>
<dbReference type="RefSeq" id="WP_206822633.1">
    <property type="nucleotide sequence ID" value="NZ_JAEMWU010000001.1"/>
</dbReference>
<dbReference type="InterPro" id="IPR009212">
    <property type="entry name" value="Methylthioribose_kinase"/>
</dbReference>
<organism evidence="9 10">
    <name type="scientific">Microbacterium esteraromaticum</name>
    <dbReference type="NCBI Taxonomy" id="57043"/>
    <lineage>
        <taxon>Bacteria</taxon>
        <taxon>Bacillati</taxon>
        <taxon>Actinomycetota</taxon>
        <taxon>Actinomycetes</taxon>
        <taxon>Micrococcales</taxon>
        <taxon>Microbacteriaceae</taxon>
        <taxon>Microbacterium</taxon>
    </lineage>
</organism>
<dbReference type="PIRSF" id="PIRSF031134">
    <property type="entry name" value="MTRK"/>
    <property type="match status" value="1"/>
</dbReference>
<dbReference type="InterPro" id="IPR011009">
    <property type="entry name" value="Kinase-like_dom_sf"/>
</dbReference>
<dbReference type="EMBL" id="JAEMWU010000001">
    <property type="protein sequence ID" value="MBN8204825.1"/>
    <property type="molecule type" value="Genomic_DNA"/>
</dbReference>
<evidence type="ECO:0000256" key="5">
    <source>
        <dbReference type="ARBA" id="ARBA00022741"/>
    </source>
</evidence>
<dbReference type="AlphaFoldDB" id="A0A939DTW6"/>
<keyword evidence="5" id="KW-0547">Nucleotide-binding</keyword>
<dbReference type="GO" id="GO:0009086">
    <property type="term" value="P:methionine biosynthetic process"/>
    <property type="evidence" value="ECO:0007669"/>
    <property type="project" value="InterPro"/>
</dbReference>
<dbReference type="Pfam" id="PF01636">
    <property type="entry name" value="APH"/>
    <property type="match status" value="1"/>
</dbReference>
<dbReference type="PANTHER" id="PTHR34273">
    <property type="entry name" value="METHYLTHIORIBOSE KINASE"/>
    <property type="match status" value="1"/>
</dbReference>
<dbReference type="InterPro" id="IPR002575">
    <property type="entry name" value="Aminoglycoside_PTrfase"/>
</dbReference>
<dbReference type="GO" id="GO:0005524">
    <property type="term" value="F:ATP binding"/>
    <property type="evidence" value="ECO:0007669"/>
    <property type="project" value="UniProtKB-KW"/>
</dbReference>
<protein>
    <recommendedName>
        <fullName evidence="3">S-methyl-5-thioribose kinase</fullName>
        <ecNumber evidence="3">2.7.1.100</ecNumber>
    </recommendedName>
</protein>
<evidence type="ECO:0000256" key="6">
    <source>
        <dbReference type="ARBA" id="ARBA00022777"/>
    </source>
</evidence>
<sequence length="406" mass="44247">MSHEYEFLTEANIGEYITAHPELQQRIDGSALAEIREIGDGNLNLVFHVRDAAGRSLILKQALPYVRMTGEGWPMTPDRARREAESLVAHHAISPDLVVEVVKYDHDRYILALEDLSDHRVWRGALNDGECHDGVAIELGRYVAGVAVGTSVLGQSRGEVADTAARSQNAELCVITEDLVFTEPVFDIGRNAVLPENEADAAALAADATFATAMSEAKWRFMTRAEALIHGDLHTGSVMVRGSGRRGEATESVKVFDSEFAFYGPVAFDIGALFANYAFAAARARAQGDDERAAWALSLIEQTWTGFEEAYLAAAATWHETKLFDDAFARRRVAEILRESALFAAAKMARRIVGAAKVADIETLEPALRAPAARSVLVAARALAAEWTDITSISGIRTTLRTHLLP</sequence>
<keyword evidence="6 9" id="KW-0418">Kinase</keyword>
<evidence type="ECO:0000256" key="7">
    <source>
        <dbReference type="ARBA" id="ARBA00022840"/>
    </source>
</evidence>
<evidence type="ECO:0000259" key="8">
    <source>
        <dbReference type="Pfam" id="PF01636"/>
    </source>
</evidence>
<feature type="domain" description="Aminoglycoside phosphotransferase" evidence="8">
    <location>
        <begin position="34"/>
        <end position="288"/>
    </location>
</feature>
<proteinExistence type="inferred from homology"/>
<evidence type="ECO:0000313" key="10">
    <source>
        <dbReference type="Proteomes" id="UP000664385"/>
    </source>
</evidence>
<evidence type="ECO:0000256" key="3">
    <source>
        <dbReference type="ARBA" id="ARBA00012128"/>
    </source>
</evidence>
<dbReference type="GO" id="GO:0046522">
    <property type="term" value="F:S-methyl-5-thioribose kinase activity"/>
    <property type="evidence" value="ECO:0007669"/>
    <property type="project" value="UniProtKB-EC"/>
</dbReference>
<evidence type="ECO:0000313" key="9">
    <source>
        <dbReference type="EMBL" id="MBN8204825.1"/>
    </source>
</evidence>
<dbReference type="Proteomes" id="UP000664385">
    <property type="component" value="Unassembled WGS sequence"/>
</dbReference>
<accession>A0A939DTW6</accession>
<dbReference type="EC" id="2.7.1.100" evidence="3"/>
<comment type="similarity">
    <text evidence="1">Belongs to the methylthioribose kinase family.</text>
</comment>
<keyword evidence="7" id="KW-0067">ATP-binding</keyword>
<name>A0A939DTW6_9MICO</name>
<dbReference type="NCBIfam" id="TIGR01767">
    <property type="entry name" value="MTRK"/>
    <property type="match status" value="1"/>
</dbReference>
<gene>
    <name evidence="9" type="primary">mtnK</name>
    <name evidence="9" type="ORF">JF543_02495</name>
</gene>
<reference evidence="9" key="1">
    <citation type="submission" date="2020-12" db="EMBL/GenBank/DDBJ databases">
        <title>PHA producing bacteria isolated from mangrove.</title>
        <authorList>
            <person name="Zheng W."/>
            <person name="Yu S."/>
            <person name="Huang Y."/>
        </authorList>
    </citation>
    <scope>NUCLEOTIDE SEQUENCE</scope>
    <source>
        <strain evidence="9">GN8-5</strain>
    </source>
</reference>
<evidence type="ECO:0000256" key="4">
    <source>
        <dbReference type="ARBA" id="ARBA00022679"/>
    </source>
</evidence>
<dbReference type="PANTHER" id="PTHR34273:SF2">
    <property type="entry name" value="METHYLTHIORIBOSE KINASE"/>
    <property type="match status" value="1"/>
</dbReference>
<dbReference type="SUPFAM" id="SSF56112">
    <property type="entry name" value="Protein kinase-like (PK-like)"/>
    <property type="match status" value="1"/>
</dbReference>
<keyword evidence="4 9" id="KW-0808">Transferase</keyword>
<evidence type="ECO:0000256" key="2">
    <source>
        <dbReference type="ARBA" id="ARBA00011738"/>
    </source>
</evidence>